<feature type="transmembrane region" description="Helical" evidence="1">
    <location>
        <begin position="38"/>
        <end position="60"/>
    </location>
</feature>
<keyword evidence="1" id="KW-1133">Transmembrane helix</keyword>
<evidence type="ECO:0000313" key="2">
    <source>
        <dbReference type="EMBL" id="ESQ94252.1"/>
    </source>
</evidence>
<reference evidence="2 3" key="1">
    <citation type="journal article" date="2014" name="Nature">
        <title>Sequential evolution of bacterial morphology by co-option of a developmental regulator.</title>
        <authorList>
            <person name="Jiang C."/>
            <person name="Brown P.J."/>
            <person name="Ducret A."/>
            <person name="Brun Y.V."/>
        </authorList>
    </citation>
    <scope>NUCLEOTIDE SEQUENCE [LARGE SCALE GENOMIC DNA]</scope>
    <source>
        <strain evidence="2 3">DSM 16100</strain>
    </source>
</reference>
<name>V4PJW3_9CAUL</name>
<keyword evidence="3" id="KW-1185">Reference proteome</keyword>
<keyword evidence="1" id="KW-0812">Transmembrane</keyword>
<gene>
    <name evidence="2" type="ORF">ABENE_01720</name>
</gene>
<dbReference type="PATRIC" id="fig|1121022.4.peg.342"/>
<comment type="caution">
    <text evidence="2">The sequence shown here is derived from an EMBL/GenBank/DDBJ whole genome shotgun (WGS) entry which is preliminary data.</text>
</comment>
<dbReference type="AlphaFoldDB" id="V4PJW3"/>
<dbReference type="Proteomes" id="UP000017837">
    <property type="component" value="Unassembled WGS sequence"/>
</dbReference>
<keyword evidence="1" id="KW-0472">Membrane</keyword>
<sequence>MLGGLQNVLYIPGLIWLLAVLLRTVGIARLFQVKRNNVLFLGTSIALALVLSTGLCAYLARGDYQLIGQKVLFIRIILML</sequence>
<evidence type="ECO:0000313" key="3">
    <source>
        <dbReference type="Proteomes" id="UP000017837"/>
    </source>
</evidence>
<evidence type="ECO:0000256" key="1">
    <source>
        <dbReference type="SAM" id="Phobius"/>
    </source>
</evidence>
<feature type="transmembrane region" description="Helical" evidence="1">
    <location>
        <begin position="13"/>
        <end position="31"/>
    </location>
</feature>
<proteinExistence type="predicted"/>
<accession>V4PJW3</accession>
<protein>
    <submittedName>
        <fullName evidence="2">Uncharacterized protein</fullName>
    </submittedName>
</protein>
<dbReference type="EMBL" id="AWGB01000004">
    <property type="protein sequence ID" value="ESQ94252.1"/>
    <property type="molecule type" value="Genomic_DNA"/>
</dbReference>
<organism evidence="2 3">
    <name type="scientific">Asticcacaulis benevestitus DSM 16100 = ATCC BAA-896</name>
    <dbReference type="NCBI Taxonomy" id="1121022"/>
    <lineage>
        <taxon>Bacteria</taxon>
        <taxon>Pseudomonadati</taxon>
        <taxon>Pseudomonadota</taxon>
        <taxon>Alphaproteobacteria</taxon>
        <taxon>Caulobacterales</taxon>
        <taxon>Caulobacteraceae</taxon>
        <taxon>Asticcacaulis</taxon>
    </lineage>
</organism>